<dbReference type="AlphaFoldDB" id="A0A0A9BWN0"/>
<organism evidence="2">
    <name type="scientific">Arundo donax</name>
    <name type="common">Giant reed</name>
    <name type="synonym">Donax arundinaceus</name>
    <dbReference type="NCBI Taxonomy" id="35708"/>
    <lineage>
        <taxon>Eukaryota</taxon>
        <taxon>Viridiplantae</taxon>
        <taxon>Streptophyta</taxon>
        <taxon>Embryophyta</taxon>
        <taxon>Tracheophyta</taxon>
        <taxon>Spermatophyta</taxon>
        <taxon>Magnoliopsida</taxon>
        <taxon>Liliopsida</taxon>
        <taxon>Poales</taxon>
        <taxon>Poaceae</taxon>
        <taxon>PACMAD clade</taxon>
        <taxon>Arundinoideae</taxon>
        <taxon>Arundineae</taxon>
        <taxon>Arundo</taxon>
    </lineage>
</organism>
<name>A0A0A9BWN0_ARUDO</name>
<feature type="compositionally biased region" description="Polar residues" evidence="1">
    <location>
        <begin position="1"/>
        <end position="11"/>
    </location>
</feature>
<reference evidence="2" key="1">
    <citation type="submission" date="2014-09" db="EMBL/GenBank/DDBJ databases">
        <authorList>
            <person name="Magalhaes I.L.F."/>
            <person name="Oliveira U."/>
            <person name="Santos F.R."/>
            <person name="Vidigal T.H.D.A."/>
            <person name="Brescovit A.D."/>
            <person name="Santos A.J."/>
        </authorList>
    </citation>
    <scope>NUCLEOTIDE SEQUENCE</scope>
    <source>
        <tissue evidence="2">Shoot tissue taken approximately 20 cm above the soil surface</tissue>
    </source>
</reference>
<evidence type="ECO:0000313" key="2">
    <source>
        <dbReference type="EMBL" id="JAD67711.1"/>
    </source>
</evidence>
<sequence>MSIQSARSSMLPSCRFRTAPPFETP</sequence>
<protein>
    <submittedName>
        <fullName evidence="2">Uncharacterized protein</fullName>
    </submittedName>
</protein>
<dbReference type="EMBL" id="GBRH01230184">
    <property type="protein sequence ID" value="JAD67711.1"/>
    <property type="molecule type" value="Transcribed_RNA"/>
</dbReference>
<reference evidence="2" key="2">
    <citation type="journal article" date="2015" name="Data Brief">
        <title>Shoot transcriptome of the giant reed, Arundo donax.</title>
        <authorList>
            <person name="Barrero R.A."/>
            <person name="Guerrero F.D."/>
            <person name="Moolhuijzen P."/>
            <person name="Goolsby J.A."/>
            <person name="Tidwell J."/>
            <person name="Bellgard S.E."/>
            <person name="Bellgard M.I."/>
        </authorList>
    </citation>
    <scope>NUCLEOTIDE SEQUENCE</scope>
    <source>
        <tissue evidence="2">Shoot tissue taken approximately 20 cm above the soil surface</tissue>
    </source>
</reference>
<accession>A0A0A9BWN0</accession>
<evidence type="ECO:0000256" key="1">
    <source>
        <dbReference type="SAM" id="MobiDB-lite"/>
    </source>
</evidence>
<feature type="region of interest" description="Disordered" evidence="1">
    <location>
        <begin position="1"/>
        <end position="25"/>
    </location>
</feature>
<proteinExistence type="predicted"/>